<feature type="chain" id="PRO_5045397212" description="GPR180-like N-terminal domain-containing protein" evidence="1">
    <location>
        <begin position="25"/>
        <end position="154"/>
    </location>
</feature>
<dbReference type="PANTHER" id="PTHR23252:SF24">
    <property type="entry name" value="TRANSMEMBRANE PROTEIN 145"/>
    <property type="match status" value="1"/>
</dbReference>
<feature type="domain" description="GPR180-like N-terminal" evidence="2">
    <location>
        <begin position="30"/>
        <end position="153"/>
    </location>
</feature>
<accession>A0ABN8LMP3</accession>
<dbReference type="Pfam" id="PF21892">
    <property type="entry name" value="TMEM145_N"/>
    <property type="match status" value="1"/>
</dbReference>
<evidence type="ECO:0000313" key="4">
    <source>
        <dbReference type="Proteomes" id="UP001159427"/>
    </source>
</evidence>
<name>A0ABN8LMP3_9CNID</name>
<dbReference type="Proteomes" id="UP001159427">
    <property type="component" value="Unassembled WGS sequence"/>
</dbReference>
<feature type="non-terminal residue" evidence="3">
    <location>
        <position position="154"/>
    </location>
</feature>
<feature type="signal peptide" evidence="1">
    <location>
        <begin position="1"/>
        <end position="24"/>
    </location>
</feature>
<reference evidence="3 4" key="1">
    <citation type="submission" date="2022-05" db="EMBL/GenBank/DDBJ databases">
        <authorList>
            <consortium name="Genoscope - CEA"/>
            <person name="William W."/>
        </authorList>
    </citation>
    <scope>NUCLEOTIDE SEQUENCE [LARGE SCALE GENOMIC DNA]</scope>
</reference>
<gene>
    <name evidence="3" type="ORF">PEVE_00033107</name>
</gene>
<dbReference type="InterPro" id="IPR047831">
    <property type="entry name" value="GPR180/TMEM145"/>
</dbReference>
<dbReference type="InterPro" id="IPR053880">
    <property type="entry name" value="GPR180-like_N"/>
</dbReference>
<sequence length="154" mass="18094">MAKGARYWLVTVCITLLRVRNGYTKTDKIVEGTLNTSENWAFITSFLYKKSAPRQLKYHFEYPLSYSTQNVILYFDEQWPGVYPQPGMECIDRENGVNWGNNQIINLTTSYIWSGCHEKEVQTATFLICNGDRHFRSDRDRWWYIALSNCNSPK</sequence>
<dbReference type="EMBL" id="CALNXI010000049">
    <property type="protein sequence ID" value="CAH3016829.1"/>
    <property type="molecule type" value="Genomic_DNA"/>
</dbReference>
<keyword evidence="4" id="KW-1185">Reference proteome</keyword>
<evidence type="ECO:0000256" key="1">
    <source>
        <dbReference type="SAM" id="SignalP"/>
    </source>
</evidence>
<proteinExistence type="predicted"/>
<evidence type="ECO:0000259" key="2">
    <source>
        <dbReference type="Pfam" id="PF21892"/>
    </source>
</evidence>
<keyword evidence="1" id="KW-0732">Signal</keyword>
<protein>
    <recommendedName>
        <fullName evidence="2">GPR180-like N-terminal domain-containing protein</fullName>
    </recommendedName>
</protein>
<dbReference type="PANTHER" id="PTHR23252">
    <property type="entry name" value="INTIMAL THICKNESS RECEPTOR-RELATED"/>
    <property type="match status" value="1"/>
</dbReference>
<evidence type="ECO:0000313" key="3">
    <source>
        <dbReference type="EMBL" id="CAH3016829.1"/>
    </source>
</evidence>
<organism evidence="3 4">
    <name type="scientific">Porites evermanni</name>
    <dbReference type="NCBI Taxonomy" id="104178"/>
    <lineage>
        <taxon>Eukaryota</taxon>
        <taxon>Metazoa</taxon>
        <taxon>Cnidaria</taxon>
        <taxon>Anthozoa</taxon>
        <taxon>Hexacorallia</taxon>
        <taxon>Scleractinia</taxon>
        <taxon>Fungiina</taxon>
        <taxon>Poritidae</taxon>
        <taxon>Porites</taxon>
    </lineage>
</organism>
<comment type="caution">
    <text evidence="3">The sequence shown here is derived from an EMBL/GenBank/DDBJ whole genome shotgun (WGS) entry which is preliminary data.</text>
</comment>